<evidence type="ECO:0000256" key="4">
    <source>
        <dbReference type="ARBA" id="ARBA00022801"/>
    </source>
</evidence>
<dbReference type="Gene3D" id="3.90.79.10">
    <property type="entry name" value="Nucleoside Triphosphate Pyrophosphohydrolase"/>
    <property type="match status" value="1"/>
</dbReference>
<dbReference type="PROSITE" id="PS51462">
    <property type="entry name" value="NUDIX"/>
    <property type="match status" value="1"/>
</dbReference>
<dbReference type="GO" id="GO:0016818">
    <property type="term" value="F:hydrolase activity, acting on acid anhydrides, in phosphorus-containing anhydrides"/>
    <property type="evidence" value="ECO:0007669"/>
    <property type="project" value="TreeGrafter"/>
</dbReference>
<dbReference type="EMBL" id="CP025003">
    <property type="protein sequence ID" value="ATZ94729.1"/>
    <property type="molecule type" value="Genomic_DNA"/>
</dbReference>
<gene>
    <name evidence="8" type="ORF">CVE23_12530</name>
</gene>
<dbReference type="PROSITE" id="PS00893">
    <property type="entry name" value="NUDIX_BOX"/>
    <property type="match status" value="1"/>
</dbReference>
<evidence type="ECO:0000256" key="6">
    <source>
        <dbReference type="RuleBase" id="RU003476"/>
    </source>
</evidence>
<feature type="domain" description="Nudix hydrolase" evidence="7">
    <location>
        <begin position="52"/>
        <end position="184"/>
    </location>
</feature>
<evidence type="ECO:0000256" key="2">
    <source>
        <dbReference type="ARBA" id="ARBA00005582"/>
    </source>
</evidence>
<dbReference type="Pfam" id="PF00293">
    <property type="entry name" value="NUDIX"/>
    <property type="match status" value="1"/>
</dbReference>
<keyword evidence="3" id="KW-0479">Metal-binding</keyword>
<organism evidence="8 9">
    <name type="scientific">Dickeya fangzhongdai</name>
    <dbReference type="NCBI Taxonomy" id="1778540"/>
    <lineage>
        <taxon>Bacteria</taxon>
        <taxon>Pseudomonadati</taxon>
        <taxon>Pseudomonadota</taxon>
        <taxon>Gammaproteobacteria</taxon>
        <taxon>Enterobacterales</taxon>
        <taxon>Pectobacteriaceae</taxon>
        <taxon>Dickeya</taxon>
    </lineage>
</organism>
<comment type="similarity">
    <text evidence="2 6">Belongs to the Nudix hydrolase family.</text>
</comment>
<accession>A0A2K8QMH8</accession>
<dbReference type="GO" id="GO:0046872">
    <property type="term" value="F:metal ion binding"/>
    <property type="evidence" value="ECO:0007669"/>
    <property type="project" value="UniProtKB-KW"/>
</dbReference>
<keyword evidence="9" id="KW-1185">Reference proteome</keyword>
<reference evidence="9" key="1">
    <citation type="journal article" date="2018" name="Genome Announc.">
        <title>Complete genome sequence of a Dickeya fangzhongdai type strain causing bleeding canker of pear tree trunks.</title>
        <authorList>
            <person name="Zhao Y."/>
            <person name="Tian Y."/>
            <person name="Li X."/>
            <person name="Hu B."/>
        </authorList>
    </citation>
    <scope>NUCLEOTIDE SEQUENCE [LARGE SCALE GENOMIC DNA]</scope>
    <source>
        <strain evidence="9">DSM 101947</strain>
    </source>
</reference>
<protein>
    <submittedName>
        <fullName evidence="8">7,8-dihydro-8-oxoguanine-triphosphatase</fullName>
    </submittedName>
</protein>
<evidence type="ECO:0000313" key="9">
    <source>
        <dbReference type="Proteomes" id="UP000231901"/>
    </source>
</evidence>
<dbReference type="PANTHER" id="PTHR43758:SF8">
    <property type="entry name" value="8-OXO-DGTP DIPHOSPHATASE YTKD-RELATED"/>
    <property type="match status" value="1"/>
</dbReference>
<comment type="cofactor">
    <cofactor evidence="1">
        <name>Mg(2+)</name>
        <dbReference type="ChEBI" id="CHEBI:18420"/>
    </cofactor>
</comment>
<dbReference type="SUPFAM" id="SSF55811">
    <property type="entry name" value="Nudix"/>
    <property type="match status" value="1"/>
</dbReference>
<dbReference type="PANTHER" id="PTHR43758">
    <property type="entry name" value="7,8-DIHYDRO-8-OXOGUANINE TRIPHOSPHATASE"/>
    <property type="match status" value="1"/>
</dbReference>
<dbReference type="CDD" id="cd18882">
    <property type="entry name" value="NUDIX_Hydrolase"/>
    <property type="match status" value="1"/>
</dbReference>
<evidence type="ECO:0000259" key="7">
    <source>
        <dbReference type="PROSITE" id="PS51462"/>
    </source>
</evidence>
<keyword evidence="4 6" id="KW-0378">Hydrolase</keyword>
<dbReference type="InterPro" id="IPR000086">
    <property type="entry name" value="NUDIX_hydrolase_dom"/>
</dbReference>
<dbReference type="InterPro" id="IPR020476">
    <property type="entry name" value="Nudix_hydrolase"/>
</dbReference>
<dbReference type="InterPro" id="IPR020084">
    <property type="entry name" value="NUDIX_hydrolase_CS"/>
</dbReference>
<dbReference type="Proteomes" id="UP000231901">
    <property type="component" value="Chromosome"/>
</dbReference>
<dbReference type="AlphaFoldDB" id="A0A2K8QMH8"/>
<sequence length="186" mass="20662">MLHRRIAPDQTVSVLVHKDRLSYHDYSGLLMSTIPMTNEITFKVIGDISTASACSAALVVLVDPYGKILLQLRDSDKDIPYPGYWSLFGGGLEAEETPAQAAVRELNEEIGITLDDRELTPLIVTLSDDSKNARIYIFSLTTALTPGDIVLQEGSGFAFFTREQIAHLPVVPYVMRALNLLWRDTH</sequence>
<evidence type="ECO:0000313" key="8">
    <source>
        <dbReference type="EMBL" id="ATZ94729.1"/>
    </source>
</evidence>
<keyword evidence="5" id="KW-0460">Magnesium</keyword>
<dbReference type="KEGG" id="dfn:CVE23_12530"/>
<dbReference type="InterPro" id="IPR015797">
    <property type="entry name" value="NUDIX_hydrolase-like_dom_sf"/>
</dbReference>
<evidence type="ECO:0000256" key="1">
    <source>
        <dbReference type="ARBA" id="ARBA00001946"/>
    </source>
</evidence>
<name>A0A2K8QMH8_9GAMM</name>
<proteinExistence type="inferred from homology"/>
<evidence type="ECO:0000256" key="3">
    <source>
        <dbReference type="ARBA" id="ARBA00022723"/>
    </source>
</evidence>
<dbReference type="PRINTS" id="PR00502">
    <property type="entry name" value="NUDIXFAMILY"/>
</dbReference>
<evidence type="ECO:0000256" key="5">
    <source>
        <dbReference type="ARBA" id="ARBA00022842"/>
    </source>
</evidence>